<evidence type="ECO:0000256" key="8">
    <source>
        <dbReference type="ARBA" id="ARBA00022917"/>
    </source>
</evidence>
<dbReference type="InterPro" id="IPR042103">
    <property type="entry name" value="SerRS_1_N_sf"/>
</dbReference>
<dbReference type="NCBIfam" id="TIGR00414">
    <property type="entry name" value="serS"/>
    <property type="match status" value="1"/>
</dbReference>
<sequence length="426" mass="47318">MLDPKLLRNDLAAVADALAKRHVVLARADLEAIEQQRRQLQLDAERLQAERNAGSKRFGQAKRSGENTDDLQREMTAINAALAEAEQALSHVQASWQHMALGLPNMPHDSVPAGKGEDDNVEIRRWGTPATVDFDVQDHVALGANLGMDFERASKLSGARFTVLNGSLARLHRALTQFMLDTHTDAHGYHEVYVPYLVNAESLQGTGQLPKFADDLFKLHGERELYLIPTAEVPVTNLHRDDIIPADQLPKRYVAHTPCFRSEAGAYGRDTRGMIRQHQFEKVELVQFVRPEDSDATLESLVSHAEAILQALELPYRTMLLCGGDMGFSACKTYDLEVWLPGQQAYREISSCSNFASFQARRLQARYRHPETGKPDLLHTLNGSGLAVGRTLVAVLENYQEANGNIRIPTVLQPYMGGLTHLTATA</sequence>
<proteinExistence type="inferred from homology"/>
<evidence type="ECO:0000256" key="7">
    <source>
        <dbReference type="ARBA" id="ARBA00022840"/>
    </source>
</evidence>
<evidence type="ECO:0000256" key="14">
    <source>
        <dbReference type="PIRSR" id="PIRSR001529-2"/>
    </source>
</evidence>
<dbReference type="Proteomes" id="UP000256774">
    <property type="component" value="Unassembled WGS sequence"/>
</dbReference>
<evidence type="ECO:0000256" key="5">
    <source>
        <dbReference type="ARBA" id="ARBA00022598"/>
    </source>
</evidence>
<dbReference type="HAMAP" id="MF_00176">
    <property type="entry name" value="Ser_tRNA_synth_type1"/>
    <property type="match status" value="1"/>
</dbReference>
<keyword evidence="18" id="KW-1185">Reference proteome</keyword>
<comment type="similarity">
    <text evidence="3 12">Belongs to the class-II aminoacyl-tRNA synthetase family. Type-1 seryl-tRNA synthetase subfamily.</text>
</comment>
<keyword evidence="8 12" id="KW-0648">Protein biosynthesis</keyword>
<gene>
    <name evidence="12" type="primary">serS</name>
    <name evidence="17" type="ORF">DFR26_1985</name>
</gene>
<dbReference type="PANTHER" id="PTHR43697:SF1">
    <property type="entry name" value="SERINE--TRNA LIGASE"/>
    <property type="match status" value="1"/>
</dbReference>
<feature type="binding site" evidence="13">
    <location>
        <position position="230"/>
    </location>
    <ligand>
        <name>L-serine</name>
        <dbReference type="ChEBI" id="CHEBI:33384"/>
    </ligand>
</feature>
<dbReference type="EMBL" id="QUNR01000004">
    <property type="protein sequence ID" value="REH36845.1"/>
    <property type="molecule type" value="Genomic_DNA"/>
</dbReference>
<accession>A0A3E0H3K8</accession>
<comment type="caution">
    <text evidence="17">The sequence shown here is derived from an EMBL/GenBank/DDBJ whole genome shotgun (WGS) entry which is preliminary data.</text>
</comment>
<dbReference type="AlphaFoldDB" id="A0A3E0H3K8"/>
<comment type="pathway">
    <text evidence="2 12">Aminoacyl-tRNA biosynthesis; selenocysteinyl-tRNA(Sec) biosynthesis; L-seryl-tRNA(Sec) from L-serine and tRNA(Sec): step 1/1.</text>
</comment>
<comment type="function">
    <text evidence="12">Catalyzes the attachment of serine to tRNA(Ser). Is also able to aminoacylate tRNA(Sec) with serine, to form the misacylated tRNA L-seryl-tRNA(Sec), which will be further converted into selenocysteinyl-tRNA(Sec).</text>
</comment>
<dbReference type="InterPro" id="IPR002317">
    <property type="entry name" value="Ser-tRNA-ligase_type_1"/>
</dbReference>
<feature type="binding site" evidence="12 14">
    <location>
        <begin position="261"/>
        <end position="263"/>
    </location>
    <ligand>
        <name>ATP</name>
        <dbReference type="ChEBI" id="CHEBI:30616"/>
    </ligand>
</feature>
<feature type="binding site" evidence="13">
    <location>
        <position position="261"/>
    </location>
    <ligand>
        <name>L-serine</name>
        <dbReference type="ChEBI" id="CHEBI:33384"/>
    </ligand>
</feature>
<dbReference type="InterPro" id="IPR015866">
    <property type="entry name" value="Ser-tRNA-synth_1_N"/>
</dbReference>
<feature type="region of interest" description="Disordered" evidence="15">
    <location>
        <begin position="50"/>
        <end position="69"/>
    </location>
</feature>
<dbReference type="Gene3D" id="1.10.287.40">
    <property type="entry name" value="Serine-tRNA synthetase, tRNA binding domain"/>
    <property type="match status" value="1"/>
</dbReference>
<feature type="binding site" evidence="12">
    <location>
        <position position="384"/>
    </location>
    <ligand>
        <name>L-serine</name>
        <dbReference type="ChEBI" id="CHEBI:33384"/>
    </ligand>
</feature>
<keyword evidence="5 12" id="KW-0436">Ligase</keyword>
<dbReference type="PIRSF" id="PIRSF001529">
    <property type="entry name" value="Ser-tRNA-synth_IIa"/>
    <property type="match status" value="1"/>
</dbReference>
<dbReference type="SUPFAM" id="SSF55681">
    <property type="entry name" value="Class II aaRS and biotin synthetases"/>
    <property type="match status" value="1"/>
</dbReference>
<dbReference type="Pfam" id="PF00587">
    <property type="entry name" value="tRNA-synt_2b"/>
    <property type="match status" value="1"/>
</dbReference>
<comment type="catalytic activity">
    <reaction evidence="10 12">
        <text>tRNA(Sec) + L-serine + ATP = L-seryl-tRNA(Sec) + AMP + diphosphate + H(+)</text>
        <dbReference type="Rhea" id="RHEA:42580"/>
        <dbReference type="Rhea" id="RHEA-COMP:9742"/>
        <dbReference type="Rhea" id="RHEA-COMP:10128"/>
        <dbReference type="ChEBI" id="CHEBI:15378"/>
        <dbReference type="ChEBI" id="CHEBI:30616"/>
        <dbReference type="ChEBI" id="CHEBI:33019"/>
        <dbReference type="ChEBI" id="CHEBI:33384"/>
        <dbReference type="ChEBI" id="CHEBI:78442"/>
        <dbReference type="ChEBI" id="CHEBI:78533"/>
        <dbReference type="ChEBI" id="CHEBI:456215"/>
        <dbReference type="EC" id="6.1.1.11"/>
    </reaction>
</comment>
<evidence type="ECO:0000256" key="2">
    <source>
        <dbReference type="ARBA" id="ARBA00005045"/>
    </source>
</evidence>
<feature type="binding site" evidence="12 14">
    <location>
        <begin position="348"/>
        <end position="351"/>
    </location>
    <ligand>
        <name>ATP</name>
        <dbReference type="ChEBI" id="CHEBI:30616"/>
    </ligand>
</feature>
<feature type="domain" description="Aminoacyl-transfer RNA synthetases class-II family profile" evidence="16">
    <location>
        <begin position="138"/>
        <end position="409"/>
    </location>
</feature>
<comment type="subunit">
    <text evidence="12">Homodimer. The tRNA molecule binds across the dimer.</text>
</comment>
<evidence type="ECO:0000256" key="12">
    <source>
        <dbReference type="HAMAP-Rule" id="MF_00176"/>
    </source>
</evidence>
<dbReference type="InterPro" id="IPR006195">
    <property type="entry name" value="aa-tRNA-synth_II"/>
</dbReference>
<keyword evidence="7 12" id="KW-0067">ATP-binding</keyword>
<reference evidence="17 18" key="1">
    <citation type="submission" date="2018-08" db="EMBL/GenBank/DDBJ databases">
        <title>Genomic Encyclopedia of Type Strains, Phase IV (KMG-IV): sequencing the most valuable type-strain genomes for metagenomic binning, comparative biology and taxonomic classification.</title>
        <authorList>
            <person name="Goeker M."/>
        </authorList>
    </citation>
    <scope>NUCLEOTIDE SEQUENCE [LARGE SCALE GENOMIC DNA]</scope>
    <source>
        <strain evidence="17 18">DSM 26022</strain>
    </source>
</reference>
<evidence type="ECO:0000313" key="18">
    <source>
        <dbReference type="Proteomes" id="UP000256774"/>
    </source>
</evidence>
<dbReference type="GO" id="GO:0006434">
    <property type="term" value="P:seryl-tRNA aminoacylation"/>
    <property type="evidence" value="ECO:0007669"/>
    <property type="project" value="UniProtKB-UniRule"/>
</dbReference>
<comment type="subcellular location">
    <subcellularLocation>
        <location evidence="1 12">Cytoplasm</location>
    </subcellularLocation>
</comment>
<evidence type="ECO:0000256" key="6">
    <source>
        <dbReference type="ARBA" id="ARBA00022741"/>
    </source>
</evidence>
<feature type="binding site" evidence="12">
    <location>
        <begin position="230"/>
        <end position="232"/>
    </location>
    <ligand>
        <name>L-serine</name>
        <dbReference type="ChEBI" id="CHEBI:33384"/>
    </ligand>
</feature>
<dbReference type="Pfam" id="PF02403">
    <property type="entry name" value="Seryl_tRNA_N"/>
    <property type="match status" value="1"/>
</dbReference>
<dbReference type="GO" id="GO:0005524">
    <property type="term" value="F:ATP binding"/>
    <property type="evidence" value="ECO:0007669"/>
    <property type="project" value="UniProtKB-UniRule"/>
</dbReference>
<evidence type="ECO:0000256" key="11">
    <source>
        <dbReference type="ARBA" id="ARBA00048823"/>
    </source>
</evidence>
<evidence type="ECO:0000256" key="15">
    <source>
        <dbReference type="SAM" id="MobiDB-lite"/>
    </source>
</evidence>
<dbReference type="SUPFAM" id="SSF46589">
    <property type="entry name" value="tRNA-binding arm"/>
    <property type="match status" value="1"/>
</dbReference>
<protein>
    <recommendedName>
        <fullName evidence="12">Serine--tRNA ligase</fullName>
        <ecNumber evidence="12">6.1.1.11</ecNumber>
    </recommendedName>
    <alternativeName>
        <fullName evidence="12">Seryl-tRNA synthetase</fullName>
        <shortName evidence="12">SerRS</shortName>
    </alternativeName>
    <alternativeName>
        <fullName evidence="12">Seryl-tRNA(Ser/Sec) synthetase</fullName>
    </alternativeName>
</protein>
<keyword evidence="4 12" id="KW-0963">Cytoplasm</keyword>
<evidence type="ECO:0000256" key="1">
    <source>
        <dbReference type="ARBA" id="ARBA00004496"/>
    </source>
</evidence>
<feature type="binding site" evidence="12 13">
    <location>
        <position position="284"/>
    </location>
    <ligand>
        <name>L-serine</name>
        <dbReference type="ChEBI" id="CHEBI:33384"/>
    </ligand>
</feature>
<keyword evidence="9 12" id="KW-0030">Aminoacyl-tRNA synthetase</keyword>
<dbReference type="InterPro" id="IPR010978">
    <property type="entry name" value="tRNA-bd_arm"/>
</dbReference>
<name>A0A3E0H3K8_9GAMM</name>
<feature type="binding site" evidence="13">
    <location>
        <position position="382"/>
    </location>
    <ligand>
        <name>L-serine</name>
        <dbReference type="ChEBI" id="CHEBI:33384"/>
    </ligand>
</feature>
<dbReference type="InterPro" id="IPR002314">
    <property type="entry name" value="aa-tRNA-synt_IIb"/>
</dbReference>
<evidence type="ECO:0000256" key="3">
    <source>
        <dbReference type="ARBA" id="ARBA00010728"/>
    </source>
</evidence>
<dbReference type="PANTHER" id="PTHR43697">
    <property type="entry name" value="SERYL-TRNA SYNTHETASE"/>
    <property type="match status" value="1"/>
</dbReference>
<organism evidence="17 18">
    <name type="scientific">Paraperlucidibaca baekdonensis</name>
    <dbReference type="NCBI Taxonomy" id="748120"/>
    <lineage>
        <taxon>Bacteria</taxon>
        <taxon>Pseudomonadati</taxon>
        <taxon>Pseudomonadota</taxon>
        <taxon>Gammaproteobacteria</taxon>
        <taxon>Moraxellales</taxon>
        <taxon>Moraxellaceae</taxon>
        <taxon>Paraperlucidibaca</taxon>
    </lineage>
</organism>
<dbReference type="OrthoDB" id="9804647at2"/>
<dbReference type="InterPro" id="IPR045864">
    <property type="entry name" value="aa-tRNA-synth_II/BPL/LPL"/>
</dbReference>
<dbReference type="CDD" id="cd00770">
    <property type="entry name" value="SerRS_core"/>
    <property type="match status" value="1"/>
</dbReference>
<evidence type="ECO:0000256" key="10">
    <source>
        <dbReference type="ARBA" id="ARBA00047929"/>
    </source>
</evidence>
<evidence type="ECO:0000259" key="16">
    <source>
        <dbReference type="PROSITE" id="PS50862"/>
    </source>
</evidence>
<dbReference type="PROSITE" id="PS50862">
    <property type="entry name" value="AA_TRNA_LIGASE_II"/>
    <property type="match status" value="1"/>
</dbReference>
<evidence type="ECO:0000256" key="13">
    <source>
        <dbReference type="PIRSR" id="PIRSR001529-1"/>
    </source>
</evidence>
<dbReference type="RefSeq" id="WP_116208791.1">
    <property type="nucleotide sequence ID" value="NZ_QUNR01000004.1"/>
</dbReference>
<comment type="domain">
    <text evidence="12">Consists of two distinct domains, a catalytic core and a N-terminal extension that is involved in tRNA binding.</text>
</comment>
<dbReference type="InterPro" id="IPR033729">
    <property type="entry name" value="SerRS_core"/>
</dbReference>
<comment type="caution">
    <text evidence="12">Lacks conserved residue(s) required for the propagation of feature annotation.</text>
</comment>
<evidence type="ECO:0000256" key="9">
    <source>
        <dbReference type="ARBA" id="ARBA00023146"/>
    </source>
</evidence>
<dbReference type="PRINTS" id="PR00981">
    <property type="entry name" value="TRNASYNTHSER"/>
</dbReference>
<dbReference type="GO" id="GO:0005737">
    <property type="term" value="C:cytoplasm"/>
    <property type="evidence" value="ECO:0007669"/>
    <property type="project" value="UniProtKB-SubCell"/>
</dbReference>
<dbReference type="GO" id="GO:0016260">
    <property type="term" value="P:selenocysteine biosynthetic process"/>
    <property type="evidence" value="ECO:0007669"/>
    <property type="project" value="UniProtKB-UniRule"/>
</dbReference>
<evidence type="ECO:0000313" key="17">
    <source>
        <dbReference type="EMBL" id="REH36845.1"/>
    </source>
</evidence>
<dbReference type="EC" id="6.1.1.11" evidence="12"/>
<comment type="catalytic activity">
    <reaction evidence="11 12">
        <text>tRNA(Ser) + L-serine + ATP = L-seryl-tRNA(Ser) + AMP + diphosphate + H(+)</text>
        <dbReference type="Rhea" id="RHEA:12292"/>
        <dbReference type="Rhea" id="RHEA-COMP:9669"/>
        <dbReference type="Rhea" id="RHEA-COMP:9703"/>
        <dbReference type="ChEBI" id="CHEBI:15378"/>
        <dbReference type="ChEBI" id="CHEBI:30616"/>
        <dbReference type="ChEBI" id="CHEBI:33019"/>
        <dbReference type="ChEBI" id="CHEBI:33384"/>
        <dbReference type="ChEBI" id="CHEBI:78442"/>
        <dbReference type="ChEBI" id="CHEBI:78533"/>
        <dbReference type="ChEBI" id="CHEBI:456215"/>
        <dbReference type="EC" id="6.1.1.11"/>
    </reaction>
</comment>
<evidence type="ECO:0000256" key="4">
    <source>
        <dbReference type="ARBA" id="ARBA00022490"/>
    </source>
</evidence>
<keyword evidence="6 12" id="KW-0547">Nucleotide-binding</keyword>
<dbReference type="UniPathway" id="UPA00906">
    <property type="reaction ID" value="UER00895"/>
</dbReference>
<dbReference type="Gene3D" id="3.30.930.10">
    <property type="entry name" value="Bira Bifunctional Protein, Domain 2"/>
    <property type="match status" value="1"/>
</dbReference>
<dbReference type="GO" id="GO:0004828">
    <property type="term" value="F:serine-tRNA ligase activity"/>
    <property type="evidence" value="ECO:0007669"/>
    <property type="project" value="UniProtKB-UniRule"/>
</dbReference>